<dbReference type="EMBL" id="NQWI01000006">
    <property type="protein sequence ID" value="PDW04624.1"/>
    <property type="molecule type" value="Genomic_DNA"/>
</dbReference>
<organism evidence="2 3">
    <name type="scientific">Candidatus Viridilinea mediisalina</name>
    <dbReference type="NCBI Taxonomy" id="2024553"/>
    <lineage>
        <taxon>Bacteria</taxon>
        <taxon>Bacillati</taxon>
        <taxon>Chloroflexota</taxon>
        <taxon>Chloroflexia</taxon>
        <taxon>Chloroflexales</taxon>
        <taxon>Chloroflexineae</taxon>
        <taxon>Oscillochloridaceae</taxon>
        <taxon>Candidatus Viridilinea</taxon>
    </lineage>
</organism>
<evidence type="ECO:0000313" key="2">
    <source>
        <dbReference type="EMBL" id="PDW04624.1"/>
    </source>
</evidence>
<accession>A0A2A6RNE9</accession>
<sequence length="77" mass="8665">RGREDARTRGREDARTRGREDARTRDARTRGEDARTRDARTRGEDVKPHTSSQDEWSKATLTIPNGLGMKINEDGAA</sequence>
<comment type="caution">
    <text evidence="2">The sequence shown here is derived from an EMBL/GenBank/DDBJ whole genome shotgun (WGS) entry which is preliminary data.</text>
</comment>
<feature type="compositionally biased region" description="Polar residues" evidence="1">
    <location>
        <begin position="49"/>
        <end position="63"/>
    </location>
</feature>
<dbReference type="Proteomes" id="UP000220527">
    <property type="component" value="Unassembled WGS sequence"/>
</dbReference>
<evidence type="ECO:0000256" key="1">
    <source>
        <dbReference type="SAM" id="MobiDB-lite"/>
    </source>
</evidence>
<name>A0A2A6RNE9_9CHLR</name>
<feature type="region of interest" description="Disordered" evidence="1">
    <location>
        <begin position="1"/>
        <end position="77"/>
    </location>
</feature>
<reference evidence="3" key="1">
    <citation type="submission" date="2017-08" db="EMBL/GenBank/DDBJ databases">
        <authorList>
            <person name="Grouzdev D.S."/>
            <person name="Gaisin V.A."/>
            <person name="Rysina M.S."/>
            <person name="Gorlenko V.M."/>
        </authorList>
    </citation>
    <scope>NUCLEOTIDE SEQUENCE [LARGE SCALE GENOMIC DNA]</scope>
    <source>
        <strain evidence="3">Kir15-3F</strain>
    </source>
</reference>
<gene>
    <name evidence="2" type="ORF">CJ255_02280</name>
</gene>
<feature type="non-terminal residue" evidence="2">
    <location>
        <position position="1"/>
    </location>
</feature>
<proteinExistence type="predicted"/>
<evidence type="ECO:0000313" key="3">
    <source>
        <dbReference type="Proteomes" id="UP000220527"/>
    </source>
</evidence>
<dbReference type="AlphaFoldDB" id="A0A2A6RNE9"/>
<feature type="compositionally biased region" description="Basic and acidic residues" evidence="1">
    <location>
        <begin position="1"/>
        <end position="48"/>
    </location>
</feature>
<protein>
    <submittedName>
        <fullName evidence="2">Uncharacterized protein</fullName>
    </submittedName>
</protein>
<keyword evidence="3" id="KW-1185">Reference proteome</keyword>